<evidence type="ECO:0000256" key="1">
    <source>
        <dbReference type="SAM" id="Phobius"/>
    </source>
</evidence>
<dbReference type="AlphaFoldDB" id="A0A1H6C956"/>
<gene>
    <name evidence="2" type="ORF">SAMN05421819_4357</name>
</gene>
<feature type="transmembrane region" description="Helical" evidence="1">
    <location>
        <begin position="12"/>
        <end position="31"/>
    </location>
</feature>
<reference evidence="2 3" key="1">
    <citation type="submission" date="2016-10" db="EMBL/GenBank/DDBJ databases">
        <authorList>
            <person name="de Groot N.N."/>
        </authorList>
    </citation>
    <scope>NUCLEOTIDE SEQUENCE [LARGE SCALE GENOMIC DNA]</scope>
    <source>
        <strain evidence="2 3">DSM 22489</strain>
    </source>
</reference>
<keyword evidence="1" id="KW-0472">Membrane</keyword>
<keyword evidence="3" id="KW-1185">Reference proteome</keyword>
<evidence type="ECO:0000313" key="3">
    <source>
        <dbReference type="Proteomes" id="UP000236728"/>
    </source>
</evidence>
<dbReference type="EMBL" id="FNVA01000009">
    <property type="protein sequence ID" value="SEG69529.1"/>
    <property type="molecule type" value="Genomic_DNA"/>
</dbReference>
<proteinExistence type="predicted"/>
<evidence type="ECO:0000313" key="2">
    <source>
        <dbReference type="EMBL" id="SEG69529.1"/>
    </source>
</evidence>
<keyword evidence="1" id="KW-0812">Transmembrane</keyword>
<organism evidence="2 3">
    <name type="scientific">Bryocella elongata</name>
    <dbReference type="NCBI Taxonomy" id="863522"/>
    <lineage>
        <taxon>Bacteria</taxon>
        <taxon>Pseudomonadati</taxon>
        <taxon>Acidobacteriota</taxon>
        <taxon>Terriglobia</taxon>
        <taxon>Terriglobales</taxon>
        <taxon>Acidobacteriaceae</taxon>
        <taxon>Bryocella</taxon>
    </lineage>
</organism>
<sequence length="299" mass="34037">MPYNSPIMLKRLLSWKYGIAVVLILGCSIYVSRQDQKTRDQYETKCNQIRAVTVSPATHQEDCDKGAEDAARHLPRWYRVFGWPEGITTWAILLTLLVIADQTAETKRAAIATEDAAKATMDSVEVIKRKEKARVKVRIGELEVVKVETMNDSYFAVVKVELFNFGETKAFIANSCGDFSITRSDKPHAAKFPEPLTSEPVIHATEKPLEKKFPFFCDTGHDIIRSLNTGELFAHLYGMVSYTDVFEAPRVIRFRYLWTPNMHGVQLRSLISKDALSHSLYGEWKQHGDEQDNYDSNPN</sequence>
<protein>
    <submittedName>
        <fullName evidence="2">Uncharacterized protein</fullName>
    </submittedName>
</protein>
<feature type="transmembrane region" description="Helical" evidence="1">
    <location>
        <begin position="80"/>
        <end position="100"/>
    </location>
</feature>
<dbReference type="Proteomes" id="UP000236728">
    <property type="component" value="Unassembled WGS sequence"/>
</dbReference>
<keyword evidence="1" id="KW-1133">Transmembrane helix</keyword>
<name>A0A1H6C956_9BACT</name>
<accession>A0A1H6C956</accession>